<feature type="domain" description="STAS" evidence="1">
    <location>
        <begin position="13"/>
        <end position="111"/>
    </location>
</feature>
<dbReference type="RefSeq" id="WP_169199897.1">
    <property type="nucleotide sequence ID" value="NZ_WTVH02000001.1"/>
</dbReference>
<comment type="caution">
    <text evidence="2">The sequence shown here is derived from an EMBL/GenBank/DDBJ whole genome shotgun (WGS) entry which is preliminary data.</text>
</comment>
<gene>
    <name evidence="2" type="ORF">GO608_15230</name>
</gene>
<reference evidence="2" key="1">
    <citation type="submission" date="2019-12" db="EMBL/GenBank/DDBJ databases">
        <title>Comparative genomics gives insights into the taxonomy of the Azoarcus-Aromatoleum group and reveals separate origins of nif in the plant-associated Azoarcus and non-plant-associated Aromatoleum sub-groups.</title>
        <authorList>
            <person name="Lafos M."/>
            <person name="Maluk M."/>
            <person name="Batista M."/>
            <person name="Junghare M."/>
            <person name="Carmona M."/>
            <person name="Faoro H."/>
            <person name="Cruz L.M."/>
            <person name="Battistoni F."/>
            <person name="De Souza E."/>
            <person name="Pedrosa F."/>
            <person name="Chen W.-M."/>
            <person name="Poole P.S."/>
            <person name="Dixon R.A."/>
            <person name="James E.K."/>
        </authorList>
    </citation>
    <scope>NUCLEOTIDE SEQUENCE</scope>
    <source>
        <strain evidence="2">U120</strain>
    </source>
</reference>
<protein>
    <submittedName>
        <fullName evidence="2">STAS domain-containing protein</fullName>
    </submittedName>
</protein>
<keyword evidence="3" id="KW-1185">Reference proteome</keyword>
<evidence type="ECO:0000313" key="3">
    <source>
        <dbReference type="Proteomes" id="UP000601990"/>
    </source>
</evidence>
<dbReference type="EMBL" id="WTVH01000034">
    <property type="protein sequence ID" value="NMF94679.1"/>
    <property type="molecule type" value="Genomic_DNA"/>
</dbReference>
<dbReference type="PANTHER" id="PTHR35849">
    <property type="entry name" value="BLR2341 PROTEIN"/>
    <property type="match status" value="1"/>
</dbReference>
<dbReference type="InterPro" id="IPR002645">
    <property type="entry name" value="STAS_dom"/>
</dbReference>
<evidence type="ECO:0000259" key="1">
    <source>
        <dbReference type="PROSITE" id="PS50801"/>
    </source>
</evidence>
<dbReference type="InterPro" id="IPR058548">
    <property type="entry name" value="MlaB-like_STAS"/>
</dbReference>
<accession>A0ABX1N5Y4</accession>
<dbReference type="Gene3D" id="3.30.750.24">
    <property type="entry name" value="STAS domain"/>
    <property type="match status" value="1"/>
</dbReference>
<dbReference type="PROSITE" id="PS50801">
    <property type="entry name" value="STAS"/>
    <property type="match status" value="1"/>
</dbReference>
<dbReference type="SUPFAM" id="SSF52091">
    <property type="entry name" value="SpoIIaa-like"/>
    <property type="match status" value="1"/>
</dbReference>
<sequence>MTHTQAPSAGAAGAAALAVTDDMTVYSARARKEELLSALAASTELELDLSAVTAIDVAGVQLLILLKREAAAQGKTLRFSNHSPAVVETIDFCNLAGPFGDPMLIAAHSAG</sequence>
<dbReference type="PANTHER" id="PTHR35849:SF2">
    <property type="entry name" value="BLR2341 PROTEIN"/>
    <property type="match status" value="1"/>
</dbReference>
<organism evidence="2 3">
    <name type="scientific">Aromatoleum buckelii</name>
    <dbReference type="NCBI Taxonomy" id="200254"/>
    <lineage>
        <taxon>Bacteria</taxon>
        <taxon>Pseudomonadati</taxon>
        <taxon>Pseudomonadota</taxon>
        <taxon>Betaproteobacteria</taxon>
        <taxon>Rhodocyclales</taxon>
        <taxon>Rhodocyclaceae</taxon>
        <taxon>Aromatoleum</taxon>
    </lineage>
</organism>
<dbReference type="CDD" id="cd07043">
    <property type="entry name" value="STAS_anti-anti-sigma_factors"/>
    <property type="match status" value="1"/>
</dbReference>
<dbReference type="InterPro" id="IPR052746">
    <property type="entry name" value="MlaB_ABC_Transporter"/>
</dbReference>
<dbReference type="Pfam" id="PF13466">
    <property type="entry name" value="STAS_2"/>
    <property type="match status" value="1"/>
</dbReference>
<evidence type="ECO:0000313" key="2">
    <source>
        <dbReference type="EMBL" id="NMF94679.1"/>
    </source>
</evidence>
<dbReference type="InterPro" id="IPR036513">
    <property type="entry name" value="STAS_dom_sf"/>
</dbReference>
<name>A0ABX1N5Y4_9RHOO</name>
<dbReference type="Proteomes" id="UP000601990">
    <property type="component" value="Unassembled WGS sequence"/>
</dbReference>
<proteinExistence type="predicted"/>